<dbReference type="GO" id="GO:0000981">
    <property type="term" value="F:DNA-binding transcription factor activity, RNA polymerase II-specific"/>
    <property type="evidence" value="ECO:0007669"/>
    <property type="project" value="TreeGrafter"/>
</dbReference>
<feature type="non-terminal residue" evidence="8">
    <location>
        <position position="1"/>
    </location>
</feature>
<evidence type="ECO:0000256" key="3">
    <source>
        <dbReference type="ARBA" id="ARBA00022771"/>
    </source>
</evidence>
<gene>
    <name evidence="8" type="primary">Znf8</name>
    <name evidence="8" type="ORF">CORMON_R16072</name>
</gene>
<keyword evidence="2" id="KW-0677">Repeat</keyword>
<keyword evidence="4" id="KW-0862">Zinc</keyword>
<organism evidence="8 9">
    <name type="scientific">Corvus moneduloides</name>
    <name type="common">New Caledonian crow</name>
    <dbReference type="NCBI Taxonomy" id="1196302"/>
    <lineage>
        <taxon>Eukaryota</taxon>
        <taxon>Metazoa</taxon>
        <taxon>Chordata</taxon>
        <taxon>Craniata</taxon>
        <taxon>Vertebrata</taxon>
        <taxon>Euteleostomi</taxon>
        <taxon>Archelosauria</taxon>
        <taxon>Archosauria</taxon>
        <taxon>Dinosauria</taxon>
        <taxon>Saurischia</taxon>
        <taxon>Theropoda</taxon>
        <taxon>Coelurosauria</taxon>
        <taxon>Aves</taxon>
        <taxon>Neognathae</taxon>
        <taxon>Neoaves</taxon>
        <taxon>Telluraves</taxon>
        <taxon>Australaves</taxon>
        <taxon>Passeriformes</taxon>
        <taxon>Corvoidea</taxon>
        <taxon>Corvidae</taxon>
        <taxon>Corvus</taxon>
    </lineage>
</organism>
<evidence type="ECO:0000256" key="2">
    <source>
        <dbReference type="ARBA" id="ARBA00022737"/>
    </source>
</evidence>
<dbReference type="PROSITE" id="PS00028">
    <property type="entry name" value="ZINC_FINGER_C2H2_1"/>
    <property type="match status" value="1"/>
</dbReference>
<dbReference type="Gene3D" id="3.30.160.60">
    <property type="entry name" value="Classic Zinc Finger"/>
    <property type="match status" value="2"/>
</dbReference>
<evidence type="ECO:0000313" key="9">
    <source>
        <dbReference type="Proteomes" id="UP000603793"/>
    </source>
</evidence>
<feature type="domain" description="C2H2-type" evidence="7">
    <location>
        <begin position="43"/>
        <end position="70"/>
    </location>
</feature>
<reference evidence="8" key="1">
    <citation type="submission" date="2019-09" db="EMBL/GenBank/DDBJ databases">
        <title>Bird 10,000 Genomes (B10K) Project - Family phase.</title>
        <authorList>
            <person name="Zhang G."/>
        </authorList>
    </citation>
    <scope>NUCLEOTIDE SEQUENCE</scope>
    <source>
        <strain evidence="8">OUT-0060</strain>
        <tissue evidence="8">Blood</tissue>
    </source>
</reference>
<name>A0A851X233_CORMO</name>
<dbReference type="GO" id="GO:0008270">
    <property type="term" value="F:zinc ion binding"/>
    <property type="evidence" value="ECO:0007669"/>
    <property type="project" value="UniProtKB-KW"/>
</dbReference>
<dbReference type="InterPro" id="IPR036236">
    <property type="entry name" value="Znf_C2H2_sf"/>
</dbReference>
<dbReference type="InterPro" id="IPR013087">
    <property type="entry name" value="Znf_C2H2_type"/>
</dbReference>
<dbReference type="EMBL" id="WBNF01002412">
    <property type="protein sequence ID" value="NXD60778.1"/>
    <property type="molecule type" value="Genomic_DNA"/>
</dbReference>
<evidence type="ECO:0000256" key="5">
    <source>
        <dbReference type="PROSITE-ProRule" id="PRU00042"/>
    </source>
</evidence>
<feature type="compositionally biased region" description="Basic and acidic residues" evidence="6">
    <location>
        <begin position="10"/>
        <end position="22"/>
    </location>
</feature>
<feature type="region of interest" description="Disordered" evidence="6">
    <location>
        <begin position="1"/>
        <end position="28"/>
    </location>
</feature>
<dbReference type="GO" id="GO:0000978">
    <property type="term" value="F:RNA polymerase II cis-regulatory region sequence-specific DNA binding"/>
    <property type="evidence" value="ECO:0007669"/>
    <property type="project" value="TreeGrafter"/>
</dbReference>
<dbReference type="PANTHER" id="PTHR23226">
    <property type="entry name" value="ZINC FINGER AND SCAN DOMAIN-CONTAINING"/>
    <property type="match status" value="1"/>
</dbReference>
<dbReference type="FunFam" id="3.30.160.60:FF:002090">
    <property type="entry name" value="Zinc finger protein 473"/>
    <property type="match status" value="1"/>
</dbReference>
<protein>
    <submittedName>
        <fullName evidence="8">ZNF8 protein</fullName>
    </submittedName>
</protein>
<dbReference type="PANTHER" id="PTHR23226:SF85">
    <property type="entry name" value="ZINC FINGER PROTEIN 397"/>
    <property type="match status" value="1"/>
</dbReference>
<dbReference type="SUPFAM" id="SSF57667">
    <property type="entry name" value="beta-beta-alpha zinc fingers"/>
    <property type="match status" value="1"/>
</dbReference>
<dbReference type="Proteomes" id="UP000603793">
    <property type="component" value="Unassembled WGS sequence"/>
</dbReference>
<feature type="region of interest" description="Disordered" evidence="6">
    <location>
        <begin position="56"/>
        <end position="75"/>
    </location>
</feature>
<evidence type="ECO:0000313" key="8">
    <source>
        <dbReference type="EMBL" id="NXD60778.1"/>
    </source>
</evidence>
<accession>A0A851X233</accession>
<dbReference type="PROSITE" id="PS50157">
    <property type="entry name" value="ZINC_FINGER_C2H2_2"/>
    <property type="match status" value="2"/>
</dbReference>
<evidence type="ECO:0000256" key="6">
    <source>
        <dbReference type="SAM" id="MobiDB-lite"/>
    </source>
</evidence>
<feature type="compositionally biased region" description="Basic and acidic residues" evidence="6">
    <location>
        <begin position="57"/>
        <end position="75"/>
    </location>
</feature>
<keyword evidence="1" id="KW-0479">Metal-binding</keyword>
<sequence>GGKRSPGCSEEERTTLCREGGRRSSQRSELVLHEQLHDGEKPHKCGECGKSFSHSSHLIDHQRIHTEERPYECEE</sequence>
<feature type="non-terminal residue" evidence="8">
    <location>
        <position position="75"/>
    </location>
</feature>
<keyword evidence="3 5" id="KW-0863">Zinc-finger</keyword>
<dbReference type="AlphaFoldDB" id="A0A851X233"/>
<dbReference type="SMART" id="SM00355">
    <property type="entry name" value="ZnF_C2H2"/>
    <property type="match status" value="2"/>
</dbReference>
<comment type="caution">
    <text evidence="8">The sequence shown here is derived from an EMBL/GenBank/DDBJ whole genome shotgun (WGS) entry which is preliminary data.</text>
</comment>
<dbReference type="Pfam" id="PF00096">
    <property type="entry name" value="zf-C2H2"/>
    <property type="match status" value="1"/>
</dbReference>
<evidence type="ECO:0000256" key="1">
    <source>
        <dbReference type="ARBA" id="ARBA00022723"/>
    </source>
</evidence>
<evidence type="ECO:0000256" key="4">
    <source>
        <dbReference type="ARBA" id="ARBA00022833"/>
    </source>
</evidence>
<feature type="domain" description="C2H2-type" evidence="7">
    <location>
        <begin position="15"/>
        <end position="42"/>
    </location>
</feature>
<evidence type="ECO:0000259" key="7">
    <source>
        <dbReference type="PROSITE" id="PS50157"/>
    </source>
</evidence>
<proteinExistence type="predicted"/>